<accession>A0ABN3V358</accession>
<dbReference type="Pfam" id="PF02470">
    <property type="entry name" value="MlaD"/>
    <property type="match status" value="1"/>
</dbReference>
<evidence type="ECO:0000259" key="4">
    <source>
        <dbReference type="Pfam" id="PF11887"/>
    </source>
</evidence>
<keyword evidence="2" id="KW-1133">Transmembrane helix</keyword>
<sequence>MNSYRVRRQVAGVGFLTVVVLFLAMMVAVYQKAFTPAVRVTLRTDHVGNQLGKAADVKVRGVIVGEVRDIRASAAGAELDLALDPDQAAMIPRDVSARLLPKTLFGERYVNLLLPAGTRQPALADGDVIAQDRTESAVELEKLMSDLLPVLRAVQPDKLTSAINSVAMALEGNGERLGATLVELNHLLAGVNPALPDLAADLRGIADVSRTYSNAAPDLLAALRDLTTTSRTLAEQRGNVDKLLTATTAAADETSGFLRDNGEIMVDLASSSRPALELLAAYAPEYECVLESIAGMVPRLDEAFGKGTDTPRSARFTVEITTNRGKYVPGRDAFRWEDRRGPRCIADTPGDSPEHPTEDGSAPPPGPLPLDAVLAPAMAPGPVPQWSGLLAGPALRGAEVVLR</sequence>
<feature type="region of interest" description="Disordered" evidence="1">
    <location>
        <begin position="338"/>
        <end position="372"/>
    </location>
</feature>
<dbReference type="PANTHER" id="PTHR33371">
    <property type="entry name" value="INTERMEMBRANE PHOSPHOLIPID TRANSPORT SYSTEM BINDING PROTEIN MLAD-RELATED"/>
    <property type="match status" value="1"/>
</dbReference>
<feature type="transmembrane region" description="Helical" evidence="2">
    <location>
        <begin position="12"/>
        <end position="30"/>
    </location>
</feature>
<evidence type="ECO:0000313" key="5">
    <source>
        <dbReference type="EMBL" id="GAA2775424.1"/>
    </source>
</evidence>
<dbReference type="InterPro" id="IPR005693">
    <property type="entry name" value="Mce"/>
</dbReference>
<keyword evidence="6" id="KW-1185">Reference proteome</keyword>
<keyword evidence="2" id="KW-0812">Transmembrane</keyword>
<evidence type="ECO:0000259" key="3">
    <source>
        <dbReference type="Pfam" id="PF02470"/>
    </source>
</evidence>
<protein>
    <submittedName>
        <fullName evidence="5">MCE family protein</fullName>
    </submittedName>
</protein>
<reference evidence="5 6" key="1">
    <citation type="journal article" date="2019" name="Int. J. Syst. Evol. Microbiol.">
        <title>The Global Catalogue of Microorganisms (GCM) 10K type strain sequencing project: providing services to taxonomists for standard genome sequencing and annotation.</title>
        <authorList>
            <consortium name="The Broad Institute Genomics Platform"/>
            <consortium name="The Broad Institute Genome Sequencing Center for Infectious Disease"/>
            <person name="Wu L."/>
            <person name="Ma J."/>
        </authorList>
    </citation>
    <scope>NUCLEOTIDE SEQUENCE [LARGE SCALE GENOMIC DNA]</scope>
    <source>
        <strain evidence="5 6">JCM 9383</strain>
    </source>
</reference>
<dbReference type="PANTHER" id="PTHR33371:SF19">
    <property type="entry name" value="MCE-FAMILY PROTEIN MCE4A"/>
    <property type="match status" value="1"/>
</dbReference>
<dbReference type="NCBIfam" id="TIGR00996">
    <property type="entry name" value="Mtu_fam_mce"/>
    <property type="match status" value="1"/>
</dbReference>
<evidence type="ECO:0000256" key="1">
    <source>
        <dbReference type="SAM" id="MobiDB-lite"/>
    </source>
</evidence>
<name>A0ABN3V358_9PSEU</name>
<comment type="caution">
    <text evidence="5">The sequence shown here is derived from an EMBL/GenBank/DDBJ whole genome shotgun (WGS) entry which is preliminary data.</text>
</comment>
<evidence type="ECO:0000256" key="2">
    <source>
        <dbReference type="SAM" id="Phobius"/>
    </source>
</evidence>
<dbReference type="Proteomes" id="UP001500979">
    <property type="component" value="Unassembled WGS sequence"/>
</dbReference>
<dbReference type="InterPro" id="IPR003399">
    <property type="entry name" value="Mce/MlaD"/>
</dbReference>
<gene>
    <name evidence="5" type="ORF">GCM10010470_04480</name>
</gene>
<evidence type="ECO:0000313" key="6">
    <source>
        <dbReference type="Proteomes" id="UP001500979"/>
    </source>
</evidence>
<proteinExistence type="predicted"/>
<dbReference type="RefSeq" id="WP_344677622.1">
    <property type="nucleotide sequence ID" value="NZ_BAAAUX010000002.1"/>
</dbReference>
<dbReference type="EMBL" id="BAAAUX010000002">
    <property type="protein sequence ID" value="GAA2775424.1"/>
    <property type="molecule type" value="Genomic_DNA"/>
</dbReference>
<feature type="domain" description="Mce/MlaD" evidence="3">
    <location>
        <begin position="37"/>
        <end position="112"/>
    </location>
</feature>
<organism evidence="5 6">
    <name type="scientific">Saccharopolyspora taberi</name>
    <dbReference type="NCBI Taxonomy" id="60895"/>
    <lineage>
        <taxon>Bacteria</taxon>
        <taxon>Bacillati</taxon>
        <taxon>Actinomycetota</taxon>
        <taxon>Actinomycetes</taxon>
        <taxon>Pseudonocardiales</taxon>
        <taxon>Pseudonocardiaceae</taxon>
        <taxon>Saccharopolyspora</taxon>
    </lineage>
</organism>
<dbReference type="InterPro" id="IPR052336">
    <property type="entry name" value="MlaD_Phospholipid_Transporter"/>
</dbReference>
<keyword evidence="2" id="KW-0472">Membrane</keyword>
<dbReference type="InterPro" id="IPR024516">
    <property type="entry name" value="Mce_C"/>
</dbReference>
<dbReference type="Pfam" id="PF11887">
    <property type="entry name" value="Mce4_CUP1"/>
    <property type="match status" value="1"/>
</dbReference>
<feature type="domain" description="Mammalian cell entry C-terminal" evidence="4">
    <location>
        <begin position="121"/>
        <end position="342"/>
    </location>
</feature>